<dbReference type="Pfam" id="PF06985">
    <property type="entry name" value="HET"/>
    <property type="match status" value="1"/>
</dbReference>
<accession>A0AAN8FH27</accession>
<dbReference type="InterPro" id="IPR010730">
    <property type="entry name" value="HET"/>
</dbReference>
<gene>
    <name evidence="2" type="ORF">OHC33_000339</name>
</gene>
<reference evidence="2 3" key="1">
    <citation type="submission" date="2022-12" db="EMBL/GenBank/DDBJ databases">
        <title>Genomic features and morphological characterization of a novel Knufia sp. strain isolated from spacecraft assembly facility.</title>
        <authorList>
            <person name="Teixeira M."/>
            <person name="Chander A.M."/>
            <person name="Stajich J.E."/>
            <person name="Venkateswaran K."/>
        </authorList>
    </citation>
    <scope>NUCLEOTIDE SEQUENCE [LARGE SCALE GENOMIC DNA]</scope>
    <source>
        <strain evidence="2 3">FJI-L2-BK-P2</strain>
    </source>
</reference>
<dbReference type="AlphaFoldDB" id="A0AAN8FH27"/>
<dbReference type="EMBL" id="JAKLMC020000001">
    <property type="protein sequence ID" value="KAK5958496.1"/>
    <property type="molecule type" value="Genomic_DNA"/>
</dbReference>
<keyword evidence="3" id="KW-1185">Reference proteome</keyword>
<evidence type="ECO:0000259" key="1">
    <source>
        <dbReference type="Pfam" id="PF06985"/>
    </source>
</evidence>
<comment type="caution">
    <text evidence="2">The sequence shown here is derived from an EMBL/GenBank/DDBJ whole genome shotgun (WGS) entry which is preliminary data.</text>
</comment>
<sequence length="537" mass="60019">MTQDAPPTTPIYDNLDTNTNTTTTPQIRLLKVNPTLLNAQISCNLTTVPLHTAKSKYVVLSYRWGTTPATQSILLNGHPFLVRHNLWSFLDVIREQEGMMLWIDALCIDQGNVEERNSQVKVMGRIFQGASMVLSWLGVGNEAVERAFEVMGRVWEGEDGDAGSGSDVDLDSLPVVRGGPDEDELWRCVVEVCSLQYWGRVWVVQEILLSSNNYLLCGRRTLPWQVFANFISLVDVRFRCPAQYGRVIHGSTARSYAMRKPYAMVRPELQWRIGRELRHDYGKAWDTEEYNLFRILTMFGERDCADPLDHIYALLSLSEEGDAFPIQYGVDKVGLFLTAIHFCGRSAAQEHHGASLQAHYRPASQRAFMRNARFLAETMEVIPAYQRTPPYFHGTAVSTRGPSPRPDPCFPCAYQILHLQCTTVVPGDEPPVLRSSSLQRTMGSIAFDTLLHLDETSSWLMCKKQEGQIDGLAVVAVITIKDGPRGRGFKILEPGRLAASVITHPGDGSGMGKWEMTIPADAHLDLLKITILGVQPG</sequence>
<dbReference type="Proteomes" id="UP001316803">
    <property type="component" value="Unassembled WGS sequence"/>
</dbReference>
<evidence type="ECO:0000313" key="2">
    <source>
        <dbReference type="EMBL" id="KAK5958496.1"/>
    </source>
</evidence>
<proteinExistence type="predicted"/>
<dbReference type="InterPro" id="IPR052895">
    <property type="entry name" value="HetReg/Transcr_Mod"/>
</dbReference>
<dbReference type="PANTHER" id="PTHR24148:SF73">
    <property type="entry name" value="HET DOMAIN PROTEIN (AFU_ORTHOLOGUE AFUA_8G01020)"/>
    <property type="match status" value="1"/>
</dbReference>
<name>A0AAN8FH27_9EURO</name>
<evidence type="ECO:0000313" key="3">
    <source>
        <dbReference type="Proteomes" id="UP001316803"/>
    </source>
</evidence>
<dbReference type="PANTHER" id="PTHR24148">
    <property type="entry name" value="ANKYRIN REPEAT DOMAIN-CONTAINING PROTEIN 39 HOMOLOG-RELATED"/>
    <property type="match status" value="1"/>
</dbReference>
<protein>
    <recommendedName>
        <fullName evidence="1">Heterokaryon incompatibility domain-containing protein</fullName>
    </recommendedName>
</protein>
<feature type="domain" description="Heterokaryon incompatibility" evidence="1">
    <location>
        <begin position="57"/>
        <end position="206"/>
    </location>
</feature>
<organism evidence="2 3">
    <name type="scientific">Knufia fluminis</name>
    <dbReference type="NCBI Taxonomy" id="191047"/>
    <lineage>
        <taxon>Eukaryota</taxon>
        <taxon>Fungi</taxon>
        <taxon>Dikarya</taxon>
        <taxon>Ascomycota</taxon>
        <taxon>Pezizomycotina</taxon>
        <taxon>Eurotiomycetes</taxon>
        <taxon>Chaetothyriomycetidae</taxon>
        <taxon>Chaetothyriales</taxon>
        <taxon>Trichomeriaceae</taxon>
        <taxon>Knufia</taxon>
    </lineage>
</organism>